<proteinExistence type="predicted"/>
<reference evidence="1 2" key="1">
    <citation type="submission" date="2014-09" db="EMBL/GenBank/DDBJ databases">
        <authorList>
            <person name="Ellenberger Sabrina"/>
        </authorList>
    </citation>
    <scope>NUCLEOTIDE SEQUENCE [LARGE SCALE GENOMIC DNA]</scope>
    <source>
        <strain evidence="1 2">CBS 412.66</strain>
    </source>
</reference>
<protein>
    <submittedName>
        <fullName evidence="1">Uncharacterized protein</fullName>
    </submittedName>
</protein>
<accession>A0A0B7NLY5</accession>
<dbReference type="STRING" id="35722.A0A0B7NLY5"/>
<dbReference type="EMBL" id="LN733210">
    <property type="protein sequence ID" value="CEP16545.1"/>
    <property type="molecule type" value="Genomic_DNA"/>
</dbReference>
<gene>
    <name evidence="1" type="primary">PARPA_10817.1 scaffold 41956</name>
</gene>
<evidence type="ECO:0000313" key="1">
    <source>
        <dbReference type="EMBL" id="CEP16545.1"/>
    </source>
</evidence>
<evidence type="ECO:0000313" key="2">
    <source>
        <dbReference type="Proteomes" id="UP000054107"/>
    </source>
</evidence>
<organism evidence="1 2">
    <name type="scientific">Parasitella parasitica</name>
    <dbReference type="NCBI Taxonomy" id="35722"/>
    <lineage>
        <taxon>Eukaryota</taxon>
        <taxon>Fungi</taxon>
        <taxon>Fungi incertae sedis</taxon>
        <taxon>Mucoromycota</taxon>
        <taxon>Mucoromycotina</taxon>
        <taxon>Mucoromycetes</taxon>
        <taxon>Mucorales</taxon>
        <taxon>Mucorineae</taxon>
        <taxon>Mucoraceae</taxon>
        <taxon>Parasitella</taxon>
    </lineage>
</organism>
<name>A0A0B7NLY5_9FUNG</name>
<sequence>MDTTKCSFAFFAASNKGEKRKKKPSARSPLPSAAKASATLGRLLGPQSDIPSGYRFVYFKTSLRRRLAELCRLIQAIGLNNSGVLDIQYPVLHVVSFLAHNEYVLTFTSALHKNGRGCSPLLDFDPCDPANLKDPKFDALSPVLRTQKAIEIENLRYLRSLSLVRRSVRLSVARSFLHYEQINRPQFDAILSEELKFRSSSAPAPRASSPSSDEERLAKKQRLRYLGYLLHHNTETASLLAYATSPVLSPAATADSDMADSSAAV</sequence>
<keyword evidence="2" id="KW-1185">Reference proteome</keyword>
<dbReference type="Proteomes" id="UP000054107">
    <property type="component" value="Unassembled WGS sequence"/>
</dbReference>
<dbReference type="AlphaFoldDB" id="A0A0B7NLY5"/>
<dbReference type="OrthoDB" id="2286550at2759"/>